<accession>A0A8S0WV71</accession>
<feature type="region of interest" description="Disordered" evidence="7">
    <location>
        <begin position="1235"/>
        <end position="1296"/>
    </location>
</feature>
<feature type="compositionally biased region" description="Polar residues" evidence="7">
    <location>
        <begin position="876"/>
        <end position="897"/>
    </location>
</feature>
<dbReference type="InterPro" id="IPR019786">
    <property type="entry name" value="Zinc_finger_PHD-type_CS"/>
</dbReference>
<feature type="compositionally biased region" description="Low complexity" evidence="7">
    <location>
        <begin position="807"/>
        <end position="837"/>
    </location>
</feature>
<feature type="compositionally biased region" description="Basic and acidic residues" evidence="7">
    <location>
        <begin position="546"/>
        <end position="559"/>
    </location>
</feature>
<name>A0A8S0WV71_CYCAE</name>
<dbReference type="Gene3D" id="3.30.40.10">
    <property type="entry name" value="Zinc/RING finger domain, C3HC4 (zinc finger)"/>
    <property type="match status" value="1"/>
</dbReference>
<dbReference type="OrthoDB" id="436852at2759"/>
<organism evidence="9 10">
    <name type="scientific">Cyclocybe aegerita</name>
    <name type="common">Black poplar mushroom</name>
    <name type="synonym">Agrocybe aegerita</name>
    <dbReference type="NCBI Taxonomy" id="1973307"/>
    <lineage>
        <taxon>Eukaryota</taxon>
        <taxon>Fungi</taxon>
        <taxon>Dikarya</taxon>
        <taxon>Basidiomycota</taxon>
        <taxon>Agaricomycotina</taxon>
        <taxon>Agaricomycetes</taxon>
        <taxon>Agaricomycetidae</taxon>
        <taxon>Agaricales</taxon>
        <taxon>Agaricineae</taxon>
        <taxon>Bolbitiaceae</taxon>
        <taxon>Cyclocybe</taxon>
    </lineage>
</organism>
<evidence type="ECO:0000256" key="5">
    <source>
        <dbReference type="ARBA" id="ARBA00023242"/>
    </source>
</evidence>
<evidence type="ECO:0000256" key="1">
    <source>
        <dbReference type="ARBA" id="ARBA00004123"/>
    </source>
</evidence>
<keyword evidence="4" id="KW-0862">Zinc</keyword>
<evidence type="ECO:0000256" key="2">
    <source>
        <dbReference type="ARBA" id="ARBA00022723"/>
    </source>
</evidence>
<dbReference type="InterPro" id="IPR001965">
    <property type="entry name" value="Znf_PHD"/>
</dbReference>
<dbReference type="EMBL" id="CACVBS010000055">
    <property type="protein sequence ID" value="CAA7266476.1"/>
    <property type="molecule type" value="Genomic_DNA"/>
</dbReference>
<dbReference type="PROSITE" id="PS50016">
    <property type="entry name" value="ZF_PHD_2"/>
    <property type="match status" value="1"/>
</dbReference>
<feature type="region of interest" description="Disordered" evidence="7">
    <location>
        <begin position="290"/>
        <end position="585"/>
    </location>
</feature>
<feature type="compositionally biased region" description="Pro residues" evidence="7">
    <location>
        <begin position="532"/>
        <end position="544"/>
    </location>
</feature>
<feature type="compositionally biased region" description="Basic residues" evidence="7">
    <location>
        <begin position="1287"/>
        <end position="1296"/>
    </location>
</feature>
<evidence type="ECO:0000313" key="10">
    <source>
        <dbReference type="Proteomes" id="UP000467700"/>
    </source>
</evidence>
<dbReference type="GO" id="GO:0008270">
    <property type="term" value="F:zinc ion binding"/>
    <property type="evidence" value="ECO:0007669"/>
    <property type="project" value="UniProtKB-KW"/>
</dbReference>
<feature type="compositionally biased region" description="Low complexity" evidence="7">
    <location>
        <begin position="1247"/>
        <end position="1260"/>
    </location>
</feature>
<feature type="compositionally biased region" description="Basic and acidic residues" evidence="7">
    <location>
        <begin position="31"/>
        <end position="42"/>
    </location>
</feature>
<comment type="caution">
    <text evidence="9">The sequence shown here is derived from an EMBL/GenBank/DDBJ whole genome shotgun (WGS) entry which is preliminary data.</text>
</comment>
<feature type="region of interest" description="Disordered" evidence="7">
    <location>
        <begin position="1"/>
        <end position="90"/>
    </location>
</feature>
<proteinExistence type="predicted"/>
<dbReference type="SMART" id="SM00249">
    <property type="entry name" value="PHD"/>
    <property type="match status" value="1"/>
</dbReference>
<keyword evidence="2" id="KW-0479">Metal-binding</keyword>
<evidence type="ECO:0000259" key="8">
    <source>
        <dbReference type="PROSITE" id="PS50016"/>
    </source>
</evidence>
<dbReference type="Proteomes" id="UP000467700">
    <property type="component" value="Unassembled WGS sequence"/>
</dbReference>
<evidence type="ECO:0000313" key="9">
    <source>
        <dbReference type="EMBL" id="CAA7266476.1"/>
    </source>
</evidence>
<feature type="compositionally biased region" description="Basic and acidic residues" evidence="7">
    <location>
        <begin position="368"/>
        <end position="383"/>
    </location>
</feature>
<gene>
    <name evidence="9" type="ORF">AAE3_LOCUS8767</name>
</gene>
<dbReference type="SUPFAM" id="SSF57903">
    <property type="entry name" value="FYVE/PHD zinc finger"/>
    <property type="match status" value="1"/>
</dbReference>
<comment type="subcellular location">
    <subcellularLocation>
        <location evidence="1">Nucleus</location>
    </subcellularLocation>
</comment>
<evidence type="ECO:0000256" key="4">
    <source>
        <dbReference type="ARBA" id="ARBA00022833"/>
    </source>
</evidence>
<keyword evidence="5" id="KW-0539">Nucleus</keyword>
<feature type="compositionally biased region" description="Polar residues" evidence="7">
    <location>
        <begin position="296"/>
        <end position="315"/>
    </location>
</feature>
<dbReference type="PANTHER" id="PTHR46174:SF1">
    <property type="entry name" value="CXXC-TYPE ZINC FINGER PROTEIN 1"/>
    <property type="match status" value="1"/>
</dbReference>
<feature type="region of interest" description="Disordered" evidence="7">
    <location>
        <begin position="250"/>
        <end position="278"/>
    </location>
</feature>
<dbReference type="GO" id="GO:0045893">
    <property type="term" value="P:positive regulation of DNA-templated transcription"/>
    <property type="evidence" value="ECO:0007669"/>
    <property type="project" value="TreeGrafter"/>
</dbReference>
<feature type="region of interest" description="Disordered" evidence="7">
    <location>
        <begin position="681"/>
        <end position="916"/>
    </location>
</feature>
<feature type="compositionally biased region" description="Basic residues" evidence="7">
    <location>
        <begin position="838"/>
        <end position="848"/>
    </location>
</feature>
<feature type="compositionally biased region" description="Low complexity" evidence="7">
    <location>
        <begin position="690"/>
        <end position="703"/>
    </location>
</feature>
<keyword evidence="3 6" id="KW-0863">Zinc-finger</keyword>
<dbReference type="PROSITE" id="PS01359">
    <property type="entry name" value="ZF_PHD_1"/>
    <property type="match status" value="1"/>
</dbReference>
<feature type="compositionally biased region" description="Basic and acidic residues" evidence="7">
    <location>
        <begin position="424"/>
        <end position="445"/>
    </location>
</feature>
<dbReference type="InterPro" id="IPR019787">
    <property type="entry name" value="Znf_PHD-finger"/>
</dbReference>
<feature type="domain" description="PHD-type" evidence="8">
    <location>
        <begin position="922"/>
        <end position="973"/>
    </location>
</feature>
<feature type="compositionally biased region" description="Polar residues" evidence="7">
    <location>
        <begin position="1261"/>
        <end position="1270"/>
    </location>
</feature>
<dbReference type="GO" id="GO:0048188">
    <property type="term" value="C:Set1C/COMPASS complex"/>
    <property type="evidence" value="ECO:0007669"/>
    <property type="project" value="InterPro"/>
</dbReference>
<dbReference type="InterPro" id="IPR037869">
    <property type="entry name" value="Spp1/CFP1"/>
</dbReference>
<evidence type="ECO:0000256" key="6">
    <source>
        <dbReference type="PROSITE-ProRule" id="PRU00146"/>
    </source>
</evidence>
<dbReference type="InterPro" id="IPR011011">
    <property type="entry name" value="Znf_FYVE_PHD"/>
</dbReference>
<dbReference type="Pfam" id="PF00628">
    <property type="entry name" value="PHD"/>
    <property type="match status" value="1"/>
</dbReference>
<dbReference type="InterPro" id="IPR013083">
    <property type="entry name" value="Znf_RING/FYVE/PHD"/>
</dbReference>
<keyword evidence="10" id="KW-1185">Reference proteome</keyword>
<feature type="compositionally biased region" description="Low complexity" evidence="7">
    <location>
        <begin position="737"/>
        <end position="747"/>
    </location>
</feature>
<dbReference type="CDD" id="cd16039">
    <property type="entry name" value="PHD_SPP1"/>
    <property type="match status" value="1"/>
</dbReference>
<feature type="compositionally biased region" description="Polar residues" evidence="7">
    <location>
        <begin position="752"/>
        <end position="764"/>
    </location>
</feature>
<feature type="compositionally biased region" description="Pro residues" evidence="7">
    <location>
        <begin position="336"/>
        <end position="347"/>
    </location>
</feature>
<feature type="compositionally biased region" description="Basic and acidic residues" evidence="7">
    <location>
        <begin position="483"/>
        <end position="504"/>
    </location>
</feature>
<sequence>MASRRLDISSLLCDDPQPPAFSPLEALVHAATEERRRLDEPHPPFPHHSPYPHRSPPERPFVDGQHIARSPVLARPPYPDQLTSTYLQRQHPVLPHQDLHQQRIQHHRAQELEHRAYEADRRRRAEDADLHRRLEEQHEFQRQQELERLRIQEERRLREEERQRALEQFELQQRREAERVQAERQQQQQREYQQRLREEQQRQREREELRREAERQRLLELQREEQRQIERAKETERQRELDRQRELFERQQRELHDRQQREATERQQREFERQQELRRRQQLLQQEVLGHRPNNPHGSPSTAPSSHPVSISQLISHPPHRSPDLPQITHSTSPISPDPPPISIPPPPHDDSRPIKKRRYSESPTRPIPDDKEHIAREREKMFVGELGYGRVDSPVVAGPSSAPRRPGSGHGQGRKAVAVSDLLADKERAPVPTRPDSRGRDVHHLVSPLGRRSPPGSQIGRAKAARKSDEHMSREPPPPPKEPIHPAIELDAKKPKVMQEPKPSRSRTTSDDTQPPNEEPWPPKKPVKEPASPPPKVQPPPAKVQPDDAHEWFLHQYDEEPSPTTSSRPEPPHTPSPSVSPVAPAAPAYALKSPVTTHKVLTPITAAVALEQELEDLVSDTIPTSVPSATSATSNIMVKKQEPDDMDLDLVVEELVGTLENDDEKHVGMEVDVEDELLSLVDDRPPPSSSSARRLSGPASGSHGSGLGLGSAPHGVANTNMKQPAPPPLRSVGDASHSSSPTMSASLGATLPSTVVVRQSSARPTPDRGSMPPPATTVGASKKATERAGSVVPSASGTKKKKETAAKASKAKAASTTPASTSTTPAPPAGASTAIKSKAKPAAKNKKTAGTDTTSVAGVATPPPRATKAPGGRKNAQSTSRSRSTSVMPGGSTSVGPENEAVKAEKQEEEEDSDAADDDDKLYCVCKTKYDEDRFMIACDRCDDWYHTQCVNMPDLEVDLVDQFICPPCIEKNSHLNLRTTYKQRCLYGLRHPDPSSPKACHKAARGAFSKYCSDECGIKYMQSRIDSWAKKGGKTEKLWESVKHAEKREGVVVCAAEPETNGCTKMEADVKQETDVKPAKHRIVPPSKSKAERERERLNGLLESVVRLREEVKRGMEVIVWRERLLQLATERAVNVGQCGWDQRLCFDDDEWVDVGAAVFESYEEMKNERTKEENGEGDMEVDGTEEQWWCPGQKVCERHAGWQTVRHKDVCKEKEKKEEALAKLTTREREIRKRIEDMLDPQGKSTSTSTTTKETTSNPLKTANTKVVNGHTKSKSTAVVAEKKGKKRKAPSA</sequence>
<dbReference type="PANTHER" id="PTHR46174">
    <property type="entry name" value="CXXC-TYPE ZINC FINGER PROTEIN 1"/>
    <property type="match status" value="1"/>
</dbReference>
<evidence type="ECO:0000256" key="7">
    <source>
        <dbReference type="SAM" id="MobiDB-lite"/>
    </source>
</evidence>
<evidence type="ECO:0000256" key="3">
    <source>
        <dbReference type="ARBA" id="ARBA00022771"/>
    </source>
</evidence>
<protein>
    <recommendedName>
        <fullName evidence="8">PHD-type domain-containing protein</fullName>
    </recommendedName>
</protein>
<reference evidence="9 10" key="1">
    <citation type="submission" date="2020-01" db="EMBL/GenBank/DDBJ databases">
        <authorList>
            <person name="Gupta K D."/>
        </authorList>
    </citation>
    <scope>NUCLEOTIDE SEQUENCE [LARGE SCALE GENOMIC DNA]</scope>
</reference>